<dbReference type="PROSITE" id="PS51984">
    <property type="entry name" value="CPB1"/>
    <property type="match status" value="1"/>
</dbReference>
<protein>
    <submittedName>
        <fullName evidence="6">Uncharacterized protein</fullName>
    </submittedName>
</protein>
<name>A0A2T7PLR7_POMCA</name>
<evidence type="ECO:0000313" key="7">
    <source>
        <dbReference type="Proteomes" id="UP000245119"/>
    </source>
</evidence>
<dbReference type="InterPro" id="IPR033699">
    <property type="entry name" value="POLO_box_Plk4_1"/>
</dbReference>
<comment type="caution">
    <text evidence="6">The sequence shown here is derived from an EMBL/GenBank/DDBJ whole genome shotgun (WGS) entry which is preliminary data.</text>
</comment>
<proteinExistence type="predicted"/>
<dbReference type="Gene3D" id="3.30.1120.120">
    <property type="match status" value="1"/>
</dbReference>
<evidence type="ECO:0000256" key="2">
    <source>
        <dbReference type="SAM" id="MobiDB-lite"/>
    </source>
</evidence>
<feature type="domain" description="POLO box" evidence="3">
    <location>
        <begin position="509"/>
        <end position="559"/>
    </location>
</feature>
<dbReference type="InterPro" id="IPR000959">
    <property type="entry name" value="POLO_box_dom"/>
</dbReference>
<dbReference type="InterPro" id="IPR033698">
    <property type="entry name" value="POLO_box_Plk4_2"/>
</dbReference>
<accession>A0A2T7PLR7</accession>
<keyword evidence="7" id="KW-1185">Reference proteome</keyword>
<feature type="domain" description="Cryptic POLO box 2 (CPB2)" evidence="5">
    <location>
        <begin position="151"/>
        <end position="264"/>
    </location>
</feature>
<dbReference type="PROSITE" id="PS51985">
    <property type="entry name" value="CPB2"/>
    <property type="match status" value="1"/>
</dbReference>
<evidence type="ECO:0000259" key="5">
    <source>
        <dbReference type="PROSITE" id="PS51985"/>
    </source>
</evidence>
<dbReference type="SUPFAM" id="SSF82615">
    <property type="entry name" value="Polo-box domain"/>
    <property type="match status" value="1"/>
</dbReference>
<keyword evidence="1" id="KW-0832">Ubl conjugation</keyword>
<dbReference type="Proteomes" id="UP000245119">
    <property type="component" value="Linkage Group LG3"/>
</dbReference>
<feature type="domain" description="Cryptic POLO box 1 (CPB1)" evidence="4">
    <location>
        <begin position="35"/>
        <end position="150"/>
    </location>
</feature>
<dbReference type="Pfam" id="PF18409">
    <property type="entry name" value="Plk4_PB2"/>
    <property type="match status" value="1"/>
</dbReference>
<evidence type="ECO:0000259" key="4">
    <source>
        <dbReference type="PROSITE" id="PS51984"/>
    </source>
</evidence>
<dbReference type="EMBL" id="PZQS01000003">
    <property type="protein sequence ID" value="PVD34360.1"/>
    <property type="molecule type" value="Genomic_DNA"/>
</dbReference>
<dbReference type="InterPro" id="IPR046437">
    <property type="entry name" value="Ser_Thr-PK_POLO_box_1_sf"/>
</dbReference>
<dbReference type="STRING" id="400727.A0A2T7PLR7"/>
<evidence type="ECO:0000256" key="1">
    <source>
        <dbReference type="ARBA" id="ARBA00022843"/>
    </source>
</evidence>
<dbReference type="Gene3D" id="2.40.50.930">
    <property type="match status" value="1"/>
</dbReference>
<sequence length="559" mass="61243">MEMNPPKALWDAPANGTGTSEGDAVWVSDGTADVSKGLKPAPLNTCRLKPLRQVTRSVILSILETGHVSLEFLKCKDGVERVTGLFLVSGDGQEIYVEKWRSSCPVFIQEKCHETHKTSTWQNFSFVTLPYKYWKRYAYAYRFVELVKSKTGKVTIYSDRAKCVLMENSPPNFEANFYNGPKITMMDRKVHIQEDNGVALIFSQDSISNMVNVYTLDLIHHAIQMKEHCVLLEASIAAVETSSEVGEPLFPVTLGRRPWTSFCSSTSSTSEKLEAVSSSNSSTHLFHPLLSIPSDLYDGQTSPSPIQELIPSDDRVRVTSVQQPPHTTDRPASSVISGGLDTPVRRISTLEGRKLRCQLFLHNDSDQVDGNVCSSLPMEIEKTQVHVAISLDLSGIMASSEASHLHCLNSNVTSTPTKSYVPPTSLTVPEVCNPCVPAADMMDNTLQYKGMLASDLHSFKNAQSTSKKDVSSTANVLSPGAGTSCSPVFVPVFSALRQASEGSDDLSHVVRQAFVPYTGWATQLASGAVWIHYNDGTQLAVLSSQAKVVYVDQEGQINR</sequence>
<dbReference type="OrthoDB" id="10004143at2759"/>
<feature type="region of interest" description="Disordered" evidence="2">
    <location>
        <begin position="1"/>
        <end position="23"/>
    </location>
</feature>
<reference evidence="6 7" key="1">
    <citation type="submission" date="2018-04" db="EMBL/GenBank/DDBJ databases">
        <title>The genome of golden apple snail Pomacea canaliculata provides insight into stress tolerance and invasive adaptation.</title>
        <authorList>
            <person name="Liu C."/>
            <person name="Liu B."/>
            <person name="Ren Y."/>
            <person name="Zhang Y."/>
            <person name="Wang H."/>
            <person name="Li S."/>
            <person name="Jiang F."/>
            <person name="Yin L."/>
            <person name="Zhang G."/>
            <person name="Qian W."/>
            <person name="Fan W."/>
        </authorList>
    </citation>
    <scope>NUCLEOTIDE SEQUENCE [LARGE SCALE GENOMIC DNA]</scope>
    <source>
        <strain evidence="6">SZHN2017</strain>
        <tissue evidence="6">Muscle</tissue>
    </source>
</reference>
<gene>
    <name evidence="6" type="ORF">C0Q70_05631</name>
</gene>
<organism evidence="6 7">
    <name type="scientific">Pomacea canaliculata</name>
    <name type="common">Golden apple snail</name>
    <dbReference type="NCBI Taxonomy" id="400727"/>
    <lineage>
        <taxon>Eukaryota</taxon>
        <taxon>Metazoa</taxon>
        <taxon>Spiralia</taxon>
        <taxon>Lophotrochozoa</taxon>
        <taxon>Mollusca</taxon>
        <taxon>Gastropoda</taxon>
        <taxon>Caenogastropoda</taxon>
        <taxon>Architaenioglossa</taxon>
        <taxon>Ampullarioidea</taxon>
        <taxon>Ampullariidae</taxon>
        <taxon>Pomacea</taxon>
    </lineage>
</organism>
<dbReference type="Gene3D" id="3.30.1120.130">
    <property type="match status" value="1"/>
</dbReference>
<dbReference type="PROSITE" id="PS50078">
    <property type="entry name" value="POLO_BOX"/>
    <property type="match status" value="1"/>
</dbReference>
<dbReference type="InterPro" id="IPR047108">
    <property type="entry name" value="Plk4-like_POLO_box_2_sf"/>
</dbReference>
<evidence type="ECO:0000259" key="3">
    <source>
        <dbReference type="PROSITE" id="PS50078"/>
    </source>
</evidence>
<feature type="compositionally biased region" description="Polar residues" evidence="2">
    <location>
        <begin position="321"/>
        <end position="336"/>
    </location>
</feature>
<dbReference type="Pfam" id="PF18190">
    <property type="entry name" value="Plk4_PB1"/>
    <property type="match status" value="1"/>
</dbReference>
<dbReference type="AlphaFoldDB" id="A0A2T7PLR7"/>
<feature type="region of interest" description="Disordered" evidence="2">
    <location>
        <begin position="321"/>
        <end position="340"/>
    </location>
</feature>
<evidence type="ECO:0000313" key="6">
    <source>
        <dbReference type="EMBL" id="PVD34360.1"/>
    </source>
</evidence>